<keyword evidence="5" id="KW-1185">Reference proteome</keyword>
<name>A0A2R5GDW4_9STRA</name>
<dbReference type="EMBL" id="BEYU01000020">
    <property type="protein sequence ID" value="GBG26401.1"/>
    <property type="molecule type" value="Genomic_DNA"/>
</dbReference>
<dbReference type="InterPro" id="IPR008015">
    <property type="entry name" value="PDED_dom"/>
</dbReference>
<feature type="region of interest" description="Disordered" evidence="2">
    <location>
        <begin position="1"/>
        <end position="37"/>
    </location>
</feature>
<dbReference type="GO" id="GO:0005737">
    <property type="term" value="C:cytoplasm"/>
    <property type="evidence" value="ECO:0007669"/>
    <property type="project" value="TreeGrafter"/>
</dbReference>
<comment type="caution">
    <text evidence="4">The sequence shown here is derived from an EMBL/GenBank/DDBJ whole genome shotgun (WGS) entry which is preliminary data.</text>
</comment>
<sequence>MESKYSSETWAAEAKESKTNGDGLGAKSGAKSNSRTIVHNDFDEEDLEADAEWELLKRKKRQGEIRVSSNPAAQRILRGFRINHMRMRDAESGRLMWRSEEWGDDMFEREMEAHVPASILDCRAVAREINFTSEEAMNKFRLEQRVYFQGVCMEEWFFNFGFVIPGSTNTWEQTIYAAEKSAMLPAHLISGQITIETSFYDDNLFVSKSLVRIFYDLPEPTIVN</sequence>
<dbReference type="PANTHER" id="PTHR12976">
    <property type="entry name" value="RETINAL ROD RHODOPSIN-SENSITIVE CGMP 3',5'-CYCLIC PHOSPHODIESTERASE DELTA-SUBUNIT"/>
    <property type="match status" value="1"/>
</dbReference>
<evidence type="ECO:0000256" key="2">
    <source>
        <dbReference type="SAM" id="MobiDB-lite"/>
    </source>
</evidence>
<dbReference type="Gene3D" id="2.70.50.40">
    <property type="entry name" value="GMP phosphodiesterase, delta subunit"/>
    <property type="match status" value="1"/>
</dbReference>
<evidence type="ECO:0000259" key="3">
    <source>
        <dbReference type="Pfam" id="PF05351"/>
    </source>
</evidence>
<proteinExistence type="inferred from homology"/>
<feature type="domain" description="GMP phosphodiesterase delta subunit" evidence="3">
    <location>
        <begin position="75"/>
        <end position="215"/>
    </location>
</feature>
<evidence type="ECO:0000313" key="4">
    <source>
        <dbReference type="EMBL" id="GBG26401.1"/>
    </source>
</evidence>
<dbReference type="Pfam" id="PF05351">
    <property type="entry name" value="GMP_PDE_delta"/>
    <property type="match status" value="1"/>
</dbReference>
<dbReference type="Proteomes" id="UP000241890">
    <property type="component" value="Unassembled WGS sequence"/>
</dbReference>
<comment type="similarity">
    <text evidence="1">Belongs to the PDE6D/unc-119 family.</text>
</comment>
<evidence type="ECO:0000256" key="1">
    <source>
        <dbReference type="ARBA" id="ARBA00008102"/>
    </source>
</evidence>
<dbReference type="SUPFAM" id="SSF81296">
    <property type="entry name" value="E set domains"/>
    <property type="match status" value="1"/>
</dbReference>
<dbReference type="InParanoid" id="A0A2R5GDW4"/>
<accession>A0A2R5GDW4</accession>
<dbReference type="PANTHER" id="PTHR12976:SF0">
    <property type="entry name" value="RETINAL ROD RHODOPSIN-SENSITIVE CGMP 3',5'-CYCLIC PHOSPHODIESTERASE SUBUNIT DELTA"/>
    <property type="match status" value="1"/>
</dbReference>
<evidence type="ECO:0000313" key="5">
    <source>
        <dbReference type="Proteomes" id="UP000241890"/>
    </source>
</evidence>
<protein>
    <submittedName>
        <fullName evidence="4">Retinal rod rhodopsin-sensitive cGMP 3',5'-cyclic phosphodiesterase subunit delta</fullName>
    </submittedName>
</protein>
<dbReference type="AlphaFoldDB" id="A0A2R5GDW4"/>
<gene>
    <name evidence="4" type="ORF">FCC1311_026222</name>
</gene>
<dbReference type="InterPro" id="IPR014756">
    <property type="entry name" value="Ig_E-set"/>
</dbReference>
<dbReference type="InterPro" id="IPR037036">
    <property type="entry name" value="PDED_dom_sf"/>
</dbReference>
<reference evidence="4 5" key="1">
    <citation type="submission" date="2017-12" db="EMBL/GenBank/DDBJ databases">
        <title>Sequencing, de novo assembly and annotation of complete genome of a new Thraustochytrid species, strain FCC1311.</title>
        <authorList>
            <person name="Sedici K."/>
            <person name="Godart F."/>
            <person name="Aiese Cigliano R."/>
            <person name="Sanseverino W."/>
            <person name="Barakat M."/>
            <person name="Ortet P."/>
            <person name="Marechal E."/>
            <person name="Cagnac O."/>
            <person name="Amato A."/>
        </authorList>
    </citation>
    <scope>NUCLEOTIDE SEQUENCE [LARGE SCALE GENOMIC DNA]</scope>
</reference>
<dbReference type="OrthoDB" id="10248777at2759"/>
<organism evidence="4 5">
    <name type="scientific">Hondaea fermentalgiana</name>
    <dbReference type="NCBI Taxonomy" id="2315210"/>
    <lineage>
        <taxon>Eukaryota</taxon>
        <taxon>Sar</taxon>
        <taxon>Stramenopiles</taxon>
        <taxon>Bigyra</taxon>
        <taxon>Labyrinthulomycetes</taxon>
        <taxon>Thraustochytrida</taxon>
        <taxon>Thraustochytriidae</taxon>
        <taxon>Hondaea</taxon>
    </lineage>
</organism>